<evidence type="ECO:0000256" key="3">
    <source>
        <dbReference type="ARBA" id="ARBA00022821"/>
    </source>
</evidence>
<evidence type="ECO:0000313" key="12">
    <source>
        <dbReference type="Proteomes" id="UP001632038"/>
    </source>
</evidence>
<name>A0ABD3E9G1_9LAMI</name>
<dbReference type="PANTHER" id="PTHR31190">
    <property type="entry name" value="DNA-BINDING DOMAIN"/>
    <property type="match status" value="1"/>
</dbReference>
<evidence type="ECO:0000256" key="8">
    <source>
        <dbReference type="ARBA" id="ARBA00023242"/>
    </source>
</evidence>
<accession>A0ABD3E9G1</accession>
<evidence type="ECO:0000259" key="10">
    <source>
        <dbReference type="PROSITE" id="PS51032"/>
    </source>
</evidence>
<dbReference type="AlphaFoldDB" id="A0ABD3E9G1"/>
<feature type="domain" description="AP2/ERF" evidence="10">
    <location>
        <begin position="119"/>
        <end position="177"/>
    </location>
</feature>
<keyword evidence="12" id="KW-1185">Reference proteome</keyword>
<dbReference type="PRINTS" id="PR00367">
    <property type="entry name" value="ETHRSPELEMNT"/>
</dbReference>
<dbReference type="FunFam" id="3.30.730.10:FF:000001">
    <property type="entry name" value="Ethylene-responsive transcription factor 2"/>
    <property type="match status" value="1"/>
</dbReference>
<comment type="subcellular location">
    <subcellularLocation>
        <location evidence="1">Nucleus</location>
    </subcellularLocation>
</comment>
<dbReference type="CDD" id="cd00018">
    <property type="entry name" value="AP2"/>
    <property type="match status" value="1"/>
</dbReference>
<feature type="region of interest" description="Disordered" evidence="9">
    <location>
        <begin position="58"/>
        <end position="118"/>
    </location>
</feature>
<keyword evidence="3" id="KW-0611">Plant defense</keyword>
<evidence type="ECO:0000256" key="2">
    <source>
        <dbReference type="ARBA" id="ARBA00022745"/>
    </source>
</evidence>
<protein>
    <recommendedName>
        <fullName evidence="10">AP2/ERF domain-containing protein</fullName>
    </recommendedName>
</protein>
<dbReference type="Pfam" id="PF00847">
    <property type="entry name" value="AP2"/>
    <property type="match status" value="1"/>
</dbReference>
<reference evidence="12" key="1">
    <citation type="journal article" date="2024" name="IScience">
        <title>Strigolactones Initiate the Formation of Haustorium-like Structures in Castilleja.</title>
        <authorList>
            <person name="Buerger M."/>
            <person name="Peterson D."/>
            <person name="Chory J."/>
        </authorList>
    </citation>
    <scope>NUCLEOTIDE SEQUENCE [LARGE SCALE GENOMIC DNA]</scope>
</reference>
<sequence>MMMMGSSDESLKLEHIRQHLLEDFSSAPDNLFFFDDDYFNTITFSDVVFSDPPIWSPGITESRGSDPTQPDSPDFNSMFTDSNPSPGSPSSPHSLLKPVKTEPVPESTGSGFQARNEKHYRGVRMRPWGKYAAEIRDPTRKGSRVWLGTYDTDVDAARAYDCAAFKMRGRKAILNFPSEAGKYEPPPNVGRRKRRVLSEECATPSP</sequence>
<dbReference type="InterPro" id="IPR016177">
    <property type="entry name" value="DNA-bd_dom_sf"/>
</dbReference>
<dbReference type="SUPFAM" id="SSF54171">
    <property type="entry name" value="DNA-binding domain"/>
    <property type="match status" value="1"/>
</dbReference>
<dbReference type="InterPro" id="IPR044808">
    <property type="entry name" value="ERF_plant"/>
</dbReference>
<dbReference type="GO" id="GO:0009873">
    <property type="term" value="P:ethylene-activated signaling pathway"/>
    <property type="evidence" value="ECO:0007669"/>
    <property type="project" value="UniProtKB-KW"/>
</dbReference>
<gene>
    <name evidence="11" type="ORF">CASFOL_006795</name>
</gene>
<dbReference type="PROSITE" id="PS51032">
    <property type="entry name" value="AP2_ERF"/>
    <property type="match status" value="1"/>
</dbReference>
<dbReference type="GO" id="GO:0000976">
    <property type="term" value="F:transcription cis-regulatory region binding"/>
    <property type="evidence" value="ECO:0007669"/>
    <property type="project" value="UniProtKB-ARBA"/>
</dbReference>
<dbReference type="PANTHER" id="PTHR31190:SF499">
    <property type="entry name" value="ETHYLENE-RESPONSIVE TRANSCRIPTION FACTOR ERF105"/>
    <property type="match status" value="1"/>
</dbReference>
<keyword evidence="8" id="KW-0539">Nucleus</keyword>
<organism evidence="11 12">
    <name type="scientific">Castilleja foliolosa</name>
    <dbReference type="NCBI Taxonomy" id="1961234"/>
    <lineage>
        <taxon>Eukaryota</taxon>
        <taxon>Viridiplantae</taxon>
        <taxon>Streptophyta</taxon>
        <taxon>Embryophyta</taxon>
        <taxon>Tracheophyta</taxon>
        <taxon>Spermatophyta</taxon>
        <taxon>Magnoliopsida</taxon>
        <taxon>eudicotyledons</taxon>
        <taxon>Gunneridae</taxon>
        <taxon>Pentapetalae</taxon>
        <taxon>asterids</taxon>
        <taxon>lamiids</taxon>
        <taxon>Lamiales</taxon>
        <taxon>Orobanchaceae</taxon>
        <taxon>Pedicularideae</taxon>
        <taxon>Castillejinae</taxon>
        <taxon>Castilleja</taxon>
    </lineage>
</organism>
<keyword evidence="7" id="KW-0804">Transcription</keyword>
<dbReference type="GO" id="GO:0005634">
    <property type="term" value="C:nucleus"/>
    <property type="evidence" value="ECO:0007669"/>
    <property type="project" value="UniProtKB-SubCell"/>
</dbReference>
<dbReference type="Proteomes" id="UP001632038">
    <property type="component" value="Unassembled WGS sequence"/>
</dbReference>
<proteinExistence type="predicted"/>
<keyword evidence="6" id="KW-0010">Activator</keyword>
<dbReference type="EMBL" id="JAVIJP010000007">
    <property type="protein sequence ID" value="KAL3650392.1"/>
    <property type="molecule type" value="Genomic_DNA"/>
</dbReference>
<keyword evidence="4" id="KW-0805">Transcription regulation</keyword>
<evidence type="ECO:0000256" key="4">
    <source>
        <dbReference type="ARBA" id="ARBA00023015"/>
    </source>
</evidence>
<comment type="caution">
    <text evidence="11">The sequence shown here is derived from an EMBL/GenBank/DDBJ whole genome shotgun (WGS) entry which is preliminary data.</text>
</comment>
<dbReference type="GO" id="GO:0006952">
    <property type="term" value="P:defense response"/>
    <property type="evidence" value="ECO:0007669"/>
    <property type="project" value="UniProtKB-KW"/>
</dbReference>
<evidence type="ECO:0000256" key="9">
    <source>
        <dbReference type="SAM" id="MobiDB-lite"/>
    </source>
</evidence>
<evidence type="ECO:0000256" key="1">
    <source>
        <dbReference type="ARBA" id="ARBA00004123"/>
    </source>
</evidence>
<dbReference type="InterPro" id="IPR036955">
    <property type="entry name" value="AP2/ERF_dom_sf"/>
</dbReference>
<evidence type="ECO:0000256" key="6">
    <source>
        <dbReference type="ARBA" id="ARBA00023159"/>
    </source>
</evidence>
<evidence type="ECO:0000256" key="5">
    <source>
        <dbReference type="ARBA" id="ARBA00023125"/>
    </source>
</evidence>
<keyword evidence="2" id="KW-0936">Ethylene signaling pathway</keyword>
<feature type="region of interest" description="Disordered" evidence="9">
    <location>
        <begin position="178"/>
        <end position="206"/>
    </location>
</feature>
<dbReference type="InterPro" id="IPR001471">
    <property type="entry name" value="AP2/ERF_dom"/>
</dbReference>
<keyword evidence="5" id="KW-0238">DNA-binding</keyword>
<dbReference type="SMART" id="SM00380">
    <property type="entry name" value="AP2"/>
    <property type="match status" value="1"/>
</dbReference>
<dbReference type="Gene3D" id="3.30.730.10">
    <property type="entry name" value="AP2/ERF domain"/>
    <property type="match status" value="1"/>
</dbReference>
<evidence type="ECO:0000313" key="11">
    <source>
        <dbReference type="EMBL" id="KAL3650392.1"/>
    </source>
</evidence>
<evidence type="ECO:0000256" key="7">
    <source>
        <dbReference type="ARBA" id="ARBA00023163"/>
    </source>
</evidence>
<feature type="compositionally biased region" description="Low complexity" evidence="9">
    <location>
        <begin position="82"/>
        <end position="94"/>
    </location>
</feature>
<feature type="compositionally biased region" description="Polar residues" evidence="9">
    <location>
        <begin position="65"/>
        <end position="81"/>
    </location>
</feature>